<dbReference type="AlphaFoldDB" id="A0AA35JWB0"/>
<reference evidence="1" key="1">
    <citation type="submission" date="2022-12" db="EMBL/GenBank/DDBJ databases">
        <authorList>
            <person name="Alioto T."/>
            <person name="Alioto T."/>
            <person name="Gomez Garrido J."/>
        </authorList>
    </citation>
    <scope>NUCLEOTIDE SEQUENCE</scope>
</reference>
<evidence type="ECO:0000313" key="1">
    <source>
        <dbReference type="EMBL" id="CAI5766347.1"/>
    </source>
</evidence>
<gene>
    <name evidence="1" type="ORF">PODLI_1B028825</name>
</gene>
<keyword evidence="2" id="KW-1185">Reference proteome</keyword>
<sequence length="122" mass="13874">MEMLILPLKSSAASAPPKSRRKILFSSMIRGHVGSGSDEQQRAAWQQTEYPWNLVVPERLHQFHHTLTVCGWLWLLSTIAGSQQCANSEMCIYERAQSDAQQRINNRNTSMMKTNTELKAVN</sequence>
<protein>
    <submittedName>
        <fullName evidence="1">Uncharacterized protein</fullName>
    </submittedName>
</protein>
<proteinExistence type="predicted"/>
<name>A0AA35JWB0_9SAUR</name>
<organism evidence="1 2">
    <name type="scientific">Podarcis lilfordi</name>
    <name type="common">Lilford's wall lizard</name>
    <dbReference type="NCBI Taxonomy" id="74358"/>
    <lineage>
        <taxon>Eukaryota</taxon>
        <taxon>Metazoa</taxon>
        <taxon>Chordata</taxon>
        <taxon>Craniata</taxon>
        <taxon>Vertebrata</taxon>
        <taxon>Euteleostomi</taxon>
        <taxon>Lepidosauria</taxon>
        <taxon>Squamata</taxon>
        <taxon>Bifurcata</taxon>
        <taxon>Unidentata</taxon>
        <taxon>Episquamata</taxon>
        <taxon>Laterata</taxon>
        <taxon>Lacertibaenia</taxon>
        <taxon>Lacertidae</taxon>
        <taxon>Podarcis</taxon>
    </lineage>
</organism>
<evidence type="ECO:0000313" key="2">
    <source>
        <dbReference type="Proteomes" id="UP001178461"/>
    </source>
</evidence>
<dbReference type="Proteomes" id="UP001178461">
    <property type="component" value="Chromosome 2"/>
</dbReference>
<accession>A0AA35JWB0</accession>
<dbReference type="EMBL" id="OX395127">
    <property type="protein sequence ID" value="CAI5766347.1"/>
    <property type="molecule type" value="Genomic_DNA"/>
</dbReference>